<reference evidence="1" key="1">
    <citation type="submission" date="2023-08" db="EMBL/GenBank/DDBJ databases">
        <title>Black Yeasts Isolated from many extreme environments.</title>
        <authorList>
            <person name="Coleine C."/>
            <person name="Stajich J.E."/>
            <person name="Selbmann L."/>
        </authorList>
    </citation>
    <scope>NUCLEOTIDE SEQUENCE</scope>
    <source>
        <strain evidence="1">CCFEE 5810</strain>
    </source>
</reference>
<accession>A0AAN7ZNG6</accession>
<dbReference type="Proteomes" id="UP001310594">
    <property type="component" value="Unassembled WGS sequence"/>
</dbReference>
<sequence>MARDAPSSGTSPNCTLLICVNDTCGTSNTLTTSWASYSFDTAVLPAGNTTAIFAFVCTGQAYVGLDDISAVVDNPGSSSSAAPSMQTTTETTTLFATQTQYVTLNASTGTTTAVVTPSPVVYTFTLPASTTTIFTAGPDVTQTIDRSITGPTNTAYLNQTLTPAPANSLVPTTVLQTSLVPVMIVSTYILTQVTSLPGSTIYETSIAVTTLLESYAITATEPGPTVFLTTTQLSSYPITFTSVQPGSTVTTTALSEATIISYQSITYTTVQVQTINNTLVSISSYPITETTSLAAYTLTATATESIFSLSSYVITETDTLPAYTFTATTTKSTLLISSYAITETTFLRPSTLVATETSTATTTEITSLLETTTLPASTETDTATTTEVSTLLATTSLPAATVTASSDCTLFLEDVTLGLIVAMGDDPLQYAAPAADAGDQMSLRCLQNSPANSAGPVLDVHLLKCPQVDANTNGPVNPYYSDFTITQDVGSPVEMDAGGSLGVWVLPPNVLTANSPGKYFQYTMTPDAQQSIAVSCFTADLTQIQWAYQCPTSLVITVFDSTLGVQLGSSGDDSNADGPPWFGKIFDFYSASGHNITTIVEADASTQLDFQVTGTQPYPAGAAYTTLESGVGSVSYSFVRQGDRQALSILCSPASPPPPSRSNICTSVPWLGIYDQYGDYIVYLIYFSGTGLTESYDNPGNGDPNNPPQFYELDGSLSDCDAINTCLQLYQAALSGGFGNWYSAVDLHYRISTNKWECVKFYGRVGGEKNQRTIYFDQPSDDIGNVYGYSNPEAPQGYR</sequence>
<organism evidence="1 2">
    <name type="scientific">Elasticomyces elasticus</name>
    <dbReference type="NCBI Taxonomy" id="574655"/>
    <lineage>
        <taxon>Eukaryota</taxon>
        <taxon>Fungi</taxon>
        <taxon>Dikarya</taxon>
        <taxon>Ascomycota</taxon>
        <taxon>Pezizomycotina</taxon>
        <taxon>Dothideomycetes</taxon>
        <taxon>Dothideomycetidae</taxon>
        <taxon>Mycosphaerellales</taxon>
        <taxon>Teratosphaeriaceae</taxon>
        <taxon>Elasticomyces</taxon>
    </lineage>
</organism>
<dbReference type="AlphaFoldDB" id="A0AAN7ZNG6"/>
<proteinExistence type="predicted"/>
<dbReference type="EMBL" id="JAVRQU010000008">
    <property type="protein sequence ID" value="KAK5699710.1"/>
    <property type="molecule type" value="Genomic_DNA"/>
</dbReference>
<name>A0AAN7ZNG6_9PEZI</name>
<gene>
    <name evidence="1" type="ORF">LTR97_005841</name>
</gene>
<comment type="caution">
    <text evidence="1">The sequence shown here is derived from an EMBL/GenBank/DDBJ whole genome shotgun (WGS) entry which is preliminary data.</text>
</comment>
<evidence type="ECO:0000313" key="2">
    <source>
        <dbReference type="Proteomes" id="UP001310594"/>
    </source>
</evidence>
<evidence type="ECO:0000313" key="1">
    <source>
        <dbReference type="EMBL" id="KAK5699710.1"/>
    </source>
</evidence>
<protein>
    <submittedName>
        <fullName evidence="1">Uncharacterized protein</fullName>
    </submittedName>
</protein>